<organism evidence="2 3">
    <name type="scientific">Pseudomonas soli</name>
    <dbReference type="NCBI Taxonomy" id="1306993"/>
    <lineage>
        <taxon>Bacteria</taxon>
        <taxon>Pseudomonadati</taxon>
        <taxon>Pseudomonadota</taxon>
        <taxon>Gammaproteobacteria</taxon>
        <taxon>Pseudomonadales</taxon>
        <taxon>Pseudomonadaceae</taxon>
        <taxon>Pseudomonas</taxon>
    </lineage>
</organism>
<dbReference type="EMBL" id="QJRO01000002">
    <property type="protein sequence ID" value="PYB85122.1"/>
    <property type="molecule type" value="Genomic_DNA"/>
</dbReference>
<dbReference type="RefSeq" id="WP_110697690.1">
    <property type="nucleotide sequence ID" value="NZ_CP151184.1"/>
</dbReference>
<dbReference type="GO" id="GO:0016989">
    <property type="term" value="F:sigma factor antagonist activity"/>
    <property type="evidence" value="ECO:0007669"/>
    <property type="project" value="TreeGrafter"/>
</dbReference>
<evidence type="ECO:0000259" key="1">
    <source>
        <dbReference type="Pfam" id="PF04773"/>
    </source>
</evidence>
<dbReference type="PIRSF" id="PIRSF018266">
    <property type="entry name" value="FecR"/>
    <property type="match status" value="1"/>
</dbReference>
<proteinExistence type="predicted"/>
<reference evidence="2 3" key="1">
    <citation type="submission" date="2018-06" db="EMBL/GenBank/DDBJ databases">
        <title>Pseudomonas diversity within urban Lake Michigan freshwaters.</title>
        <authorList>
            <person name="Batrich M."/>
            <person name="Hatzopoulos T."/>
            <person name="Putonti C."/>
        </authorList>
    </citation>
    <scope>NUCLEOTIDE SEQUENCE [LARGE SCALE GENOMIC DNA]</scope>
    <source>
        <strain evidence="2 3">LBp-160603</strain>
    </source>
</reference>
<protein>
    <submittedName>
        <fullName evidence="2">Iron dicitrate transport regulator FecR</fullName>
    </submittedName>
</protein>
<sequence length="320" mass="35229">MTEPAAPRKVQQALVYLAALQGDDPERVRKTHGRVQRWRGRSAEHERAWLEAEQRWQLVHRLAPQLRGALQPQACDVGRRRVLRQGGALALLLAAGGWLGWMYKRTAAFGQDLQTAHAQAPQALALPDGSQLLVAAESNLRVRFDHGQRQVLLLHGNVYFDVAHELWRPFLISTRLGVVQVLGTAFTVSDRGGQVQVAVARGRVQVRDLQGGEQVLQAGERICLEGEGRLGSLRAGGQYGPDQAHWQRGWWSFTDQPLVEVIGELNAYAAQAVKVEPGLVNLRLTGSFPSDRPEVLLDALPGILPVSVQALGGQRLIVPR</sequence>
<name>A0A2V4IF82_9PSED</name>
<accession>A0A2V4IF82</accession>
<dbReference type="Gene3D" id="2.60.120.1440">
    <property type="match status" value="1"/>
</dbReference>
<dbReference type="InterPro" id="IPR006860">
    <property type="entry name" value="FecR"/>
</dbReference>
<dbReference type="AlphaFoldDB" id="A0A2V4IF82"/>
<comment type="caution">
    <text evidence="2">The sequence shown here is derived from an EMBL/GenBank/DDBJ whole genome shotgun (WGS) entry which is preliminary data.</text>
</comment>
<dbReference type="InterPro" id="IPR012373">
    <property type="entry name" value="Ferrdict_sens_TM"/>
</dbReference>
<dbReference type="Proteomes" id="UP000247620">
    <property type="component" value="Unassembled WGS sequence"/>
</dbReference>
<feature type="domain" description="FecR protein" evidence="1">
    <location>
        <begin position="119"/>
        <end position="205"/>
    </location>
</feature>
<dbReference type="PANTHER" id="PTHR30273:SF2">
    <property type="entry name" value="PROTEIN FECR"/>
    <property type="match status" value="1"/>
</dbReference>
<evidence type="ECO:0000313" key="2">
    <source>
        <dbReference type="EMBL" id="PYB85122.1"/>
    </source>
</evidence>
<gene>
    <name evidence="2" type="ORF">DMX07_03740</name>
</gene>
<evidence type="ECO:0000313" key="3">
    <source>
        <dbReference type="Proteomes" id="UP000247620"/>
    </source>
</evidence>
<dbReference type="PANTHER" id="PTHR30273">
    <property type="entry name" value="PERIPLASMIC SIGNAL SENSOR AND SIGMA FACTOR ACTIVATOR FECR-RELATED"/>
    <property type="match status" value="1"/>
</dbReference>
<dbReference type="Pfam" id="PF04773">
    <property type="entry name" value="FecR"/>
    <property type="match status" value="1"/>
</dbReference>